<organism evidence="3 4">
    <name type="scientific">Mycobacterium kiyosense</name>
    <dbReference type="NCBI Taxonomy" id="2871094"/>
    <lineage>
        <taxon>Bacteria</taxon>
        <taxon>Bacillati</taxon>
        <taxon>Actinomycetota</taxon>
        <taxon>Actinomycetes</taxon>
        <taxon>Mycobacteriales</taxon>
        <taxon>Mycobacteriaceae</taxon>
        <taxon>Mycobacterium</taxon>
    </lineage>
</organism>
<sequence length="113" mass="11548">MSGGDGDQLRIILDQLSQLLGVPAPPMITSDQLATGSSAISQLLRALGAAANAGDAADNGEAQAGHAEREAKTNEALAKFPANEEQAATRLAGVVTRRIVLPDKKRADGDGDS</sequence>
<comment type="caution">
    <text evidence="3">The sequence shown here is derived from an EMBL/GenBank/DDBJ whole genome shotgun (WGS) entry which is preliminary data.</text>
</comment>
<feature type="compositionally biased region" description="Low complexity" evidence="1">
    <location>
        <begin position="51"/>
        <end position="65"/>
    </location>
</feature>
<protein>
    <submittedName>
        <fullName evidence="3">Uncharacterized protein</fullName>
    </submittedName>
</protein>
<reference evidence="3" key="1">
    <citation type="submission" date="2022-08" db="EMBL/GenBank/DDBJ databases">
        <title>Mycobacterium kiyosense sp. nov., scotochromogenic slow-glowing species isolated from respiratory specimens.</title>
        <authorList>
            <person name="Fukano H."/>
            <person name="Kazumi Y."/>
            <person name="Sakagami N."/>
            <person name="Ato M."/>
            <person name="Mitarai S."/>
            <person name="Hoshino Y."/>
        </authorList>
    </citation>
    <scope>NUCLEOTIDE SEQUENCE</scope>
    <source>
        <strain evidence="3">1413</strain>
        <strain evidence="2">SRL2020-028</strain>
    </source>
</reference>
<dbReference type="RefSeq" id="WP_264894393.1">
    <property type="nucleotide sequence ID" value="NZ_BRXE01000034.1"/>
</dbReference>
<evidence type="ECO:0000256" key="1">
    <source>
        <dbReference type="SAM" id="MobiDB-lite"/>
    </source>
</evidence>
<dbReference type="Proteomes" id="UP001165663">
    <property type="component" value="Unassembled WGS sequence"/>
</dbReference>
<gene>
    <name evidence="3" type="ORF">Mkiyose1413_42410</name>
    <name evidence="2" type="ORF">SRL2020028_30770</name>
</gene>
<dbReference type="EMBL" id="BRXE01000034">
    <property type="protein sequence ID" value="GLB83821.1"/>
    <property type="molecule type" value="Genomic_DNA"/>
</dbReference>
<dbReference type="AlphaFoldDB" id="A0A9P3UZQ5"/>
<dbReference type="EMBL" id="BRZI01000041">
    <property type="protein sequence ID" value="GLD32358.1"/>
    <property type="molecule type" value="Genomic_DNA"/>
</dbReference>
<evidence type="ECO:0000313" key="3">
    <source>
        <dbReference type="EMBL" id="GLD32358.1"/>
    </source>
</evidence>
<evidence type="ECO:0000313" key="4">
    <source>
        <dbReference type="Proteomes" id="UP001064782"/>
    </source>
</evidence>
<name>A0A9P3UZQ5_9MYCO</name>
<keyword evidence="4" id="KW-1185">Reference proteome</keyword>
<dbReference type="Proteomes" id="UP001064782">
    <property type="component" value="Unassembled WGS sequence"/>
</dbReference>
<evidence type="ECO:0000313" key="2">
    <source>
        <dbReference type="EMBL" id="GLB83821.1"/>
    </source>
</evidence>
<proteinExistence type="predicted"/>
<accession>A0A9P3UZQ5</accession>
<feature type="region of interest" description="Disordered" evidence="1">
    <location>
        <begin position="51"/>
        <end position="72"/>
    </location>
</feature>